<dbReference type="EMBL" id="CAKOFQ010006787">
    <property type="protein sequence ID" value="CAH1971576.1"/>
    <property type="molecule type" value="Genomic_DNA"/>
</dbReference>
<comment type="caution">
    <text evidence="11">The sequence shown here is derived from an EMBL/GenBank/DDBJ whole genome shotgun (WGS) entry which is preliminary data.</text>
</comment>
<dbReference type="InterPro" id="IPR004443">
    <property type="entry name" value="YjeF_N_dom"/>
</dbReference>
<keyword evidence="12" id="KW-1185">Reference proteome</keyword>
<keyword evidence="5" id="KW-0547">Nucleotide-binding</keyword>
<dbReference type="GO" id="GO:0052856">
    <property type="term" value="F:NAD(P)HX epimerase activity"/>
    <property type="evidence" value="ECO:0007669"/>
    <property type="project" value="UniProtKB-EC"/>
</dbReference>
<dbReference type="Gene3D" id="3.40.50.10260">
    <property type="entry name" value="YjeF N-terminal domain"/>
    <property type="match status" value="1"/>
</dbReference>
<dbReference type="Pfam" id="PF03853">
    <property type="entry name" value="YjeF_N"/>
    <property type="match status" value="1"/>
</dbReference>
<keyword evidence="7" id="KW-0630">Potassium</keyword>
<protein>
    <recommendedName>
        <fullName evidence="3">NAD(P)H-hydrate epimerase</fullName>
        <ecNumber evidence="3">5.1.99.6</ecNumber>
    </recommendedName>
</protein>
<feature type="domain" description="YjeF N-terminal" evidence="10">
    <location>
        <begin position="1"/>
        <end position="134"/>
    </location>
</feature>
<dbReference type="InterPro" id="IPR032976">
    <property type="entry name" value="YJEFN_prot_NAXE-like"/>
</dbReference>
<evidence type="ECO:0000259" key="10">
    <source>
        <dbReference type="PROSITE" id="PS51385"/>
    </source>
</evidence>
<organism evidence="11 12">
    <name type="scientific">Acanthoscelides obtectus</name>
    <name type="common">Bean weevil</name>
    <name type="synonym">Bruchus obtectus</name>
    <dbReference type="NCBI Taxonomy" id="200917"/>
    <lineage>
        <taxon>Eukaryota</taxon>
        <taxon>Metazoa</taxon>
        <taxon>Ecdysozoa</taxon>
        <taxon>Arthropoda</taxon>
        <taxon>Hexapoda</taxon>
        <taxon>Insecta</taxon>
        <taxon>Pterygota</taxon>
        <taxon>Neoptera</taxon>
        <taxon>Endopterygota</taxon>
        <taxon>Coleoptera</taxon>
        <taxon>Polyphaga</taxon>
        <taxon>Cucujiformia</taxon>
        <taxon>Chrysomeloidea</taxon>
        <taxon>Chrysomelidae</taxon>
        <taxon>Bruchinae</taxon>
        <taxon>Bruchini</taxon>
        <taxon>Acanthoscelides</taxon>
    </lineage>
</organism>
<evidence type="ECO:0000256" key="8">
    <source>
        <dbReference type="ARBA" id="ARBA00023027"/>
    </source>
</evidence>
<proteinExistence type="predicted"/>
<evidence type="ECO:0000256" key="5">
    <source>
        <dbReference type="ARBA" id="ARBA00022741"/>
    </source>
</evidence>
<sequence>MELAGLSCATVIAKIVNQVLAKIWCITIPYFLGLLSQFGDLICGPGNNGGDGLVCARHLKVFGYKPVIYYPVRTEKQLYNNHSVHEHGGAFLANAARTVDGRMHVRADRRRRVRVQLQTAGEAGYRSRFGLARG</sequence>
<dbReference type="InterPro" id="IPR036652">
    <property type="entry name" value="YjeF_N_dom_sf"/>
</dbReference>
<evidence type="ECO:0000256" key="3">
    <source>
        <dbReference type="ARBA" id="ARBA00012228"/>
    </source>
</evidence>
<evidence type="ECO:0000256" key="6">
    <source>
        <dbReference type="ARBA" id="ARBA00022857"/>
    </source>
</evidence>
<name>A0A9P0KFA0_ACAOB</name>
<dbReference type="AlphaFoldDB" id="A0A9P0KFA0"/>
<keyword evidence="6" id="KW-0521">NADP</keyword>
<keyword evidence="8" id="KW-0520">NAD</keyword>
<comment type="catalytic activity">
    <reaction evidence="2">
        <text>(6R)-NADPHX = (6S)-NADPHX</text>
        <dbReference type="Rhea" id="RHEA:32227"/>
        <dbReference type="ChEBI" id="CHEBI:64076"/>
        <dbReference type="ChEBI" id="CHEBI:64077"/>
        <dbReference type="EC" id="5.1.99.6"/>
    </reaction>
</comment>
<dbReference type="GO" id="GO:0005739">
    <property type="term" value="C:mitochondrion"/>
    <property type="evidence" value="ECO:0007669"/>
    <property type="project" value="TreeGrafter"/>
</dbReference>
<dbReference type="OrthoDB" id="10064708at2759"/>
<dbReference type="PROSITE" id="PS51385">
    <property type="entry name" value="YJEF_N"/>
    <property type="match status" value="1"/>
</dbReference>
<evidence type="ECO:0000256" key="2">
    <source>
        <dbReference type="ARBA" id="ARBA00000909"/>
    </source>
</evidence>
<comment type="catalytic activity">
    <reaction evidence="1">
        <text>(6R)-NADHX = (6S)-NADHX</text>
        <dbReference type="Rhea" id="RHEA:32215"/>
        <dbReference type="ChEBI" id="CHEBI:64074"/>
        <dbReference type="ChEBI" id="CHEBI:64075"/>
        <dbReference type="EC" id="5.1.99.6"/>
    </reaction>
</comment>
<dbReference type="EC" id="5.1.99.6" evidence="3"/>
<dbReference type="GO" id="GO:0000166">
    <property type="term" value="F:nucleotide binding"/>
    <property type="evidence" value="ECO:0007669"/>
    <property type="project" value="UniProtKB-KW"/>
</dbReference>
<evidence type="ECO:0000256" key="7">
    <source>
        <dbReference type="ARBA" id="ARBA00022958"/>
    </source>
</evidence>
<evidence type="ECO:0000313" key="11">
    <source>
        <dbReference type="EMBL" id="CAH1971576.1"/>
    </source>
</evidence>
<evidence type="ECO:0000256" key="1">
    <source>
        <dbReference type="ARBA" id="ARBA00000013"/>
    </source>
</evidence>
<accession>A0A9P0KFA0</accession>
<dbReference type="SUPFAM" id="SSF64153">
    <property type="entry name" value="YjeF N-terminal domain-like"/>
    <property type="match status" value="1"/>
</dbReference>
<dbReference type="Proteomes" id="UP001152888">
    <property type="component" value="Unassembled WGS sequence"/>
</dbReference>
<dbReference type="PANTHER" id="PTHR13232">
    <property type="entry name" value="NAD(P)H-HYDRATE EPIMERASE"/>
    <property type="match status" value="1"/>
</dbReference>
<evidence type="ECO:0000256" key="9">
    <source>
        <dbReference type="ARBA" id="ARBA00023235"/>
    </source>
</evidence>
<reference evidence="11" key="1">
    <citation type="submission" date="2022-03" db="EMBL/GenBank/DDBJ databases">
        <authorList>
            <person name="Sayadi A."/>
        </authorList>
    </citation>
    <scope>NUCLEOTIDE SEQUENCE</scope>
</reference>
<dbReference type="GO" id="GO:0046872">
    <property type="term" value="F:metal ion binding"/>
    <property type="evidence" value="ECO:0007669"/>
    <property type="project" value="UniProtKB-KW"/>
</dbReference>
<evidence type="ECO:0000256" key="4">
    <source>
        <dbReference type="ARBA" id="ARBA00022723"/>
    </source>
</evidence>
<gene>
    <name evidence="11" type="ORF">ACAOBT_LOCUS9495</name>
</gene>
<keyword evidence="9" id="KW-0413">Isomerase</keyword>
<evidence type="ECO:0000313" key="12">
    <source>
        <dbReference type="Proteomes" id="UP001152888"/>
    </source>
</evidence>
<keyword evidence="4" id="KW-0479">Metal-binding</keyword>
<dbReference type="PANTHER" id="PTHR13232:SF10">
    <property type="entry name" value="NAD(P)H-HYDRATE EPIMERASE"/>
    <property type="match status" value="1"/>
</dbReference>